<keyword evidence="3" id="KW-1185">Reference proteome</keyword>
<feature type="region of interest" description="Disordered" evidence="1">
    <location>
        <begin position="1"/>
        <end position="41"/>
    </location>
</feature>
<accession>A0A8T2PVL4</accession>
<comment type="caution">
    <text evidence="2">The sequence shown here is derived from an EMBL/GenBank/DDBJ whole genome shotgun (WGS) entry which is preliminary data.</text>
</comment>
<gene>
    <name evidence="2" type="ORF">JZ751_000104</name>
</gene>
<evidence type="ECO:0000313" key="2">
    <source>
        <dbReference type="EMBL" id="KAG9355266.1"/>
    </source>
</evidence>
<protein>
    <submittedName>
        <fullName evidence="2">Uncharacterized protein</fullName>
    </submittedName>
</protein>
<evidence type="ECO:0000313" key="3">
    <source>
        <dbReference type="Proteomes" id="UP000824540"/>
    </source>
</evidence>
<dbReference type="AlphaFoldDB" id="A0A8T2PVL4"/>
<name>A0A8T2PVL4_9TELE</name>
<dbReference type="Proteomes" id="UP000824540">
    <property type="component" value="Unassembled WGS sequence"/>
</dbReference>
<feature type="compositionally biased region" description="Basic and acidic residues" evidence="1">
    <location>
        <begin position="18"/>
        <end position="41"/>
    </location>
</feature>
<evidence type="ECO:0000256" key="1">
    <source>
        <dbReference type="SAM" id="MobiDB-lite"/>
    </source>
</evidence>
<proteinExistence type="predicted"/>
<sequence>MSLPLGWDIAMPSTESNRAGDRGVKGKNERKCEGENQERRGGWERKSILRRSVTELAVSVSTTVAMVLRGGRDGAGWMAGRQAGQAGRGGEGGEVEEEGSILFSLDVQGSVRHCLQRHRGVAVPLSTAKAQMRELMMSSKCSVVLHLLVSLLDLAWPLNPNDPNVCSLWERTLQYVVELHEKVPRSNICLS</sequence>
<dbReference type="EMBL" id="JAFBMS010000001">
    <property type="protein sequence ID" value="KAG9355266.1"/>
    <property type="molecule type" value="Genomic_DNA"/>
</dbReference>
<organism evidence="2 3">
    <name type="scientific">Albula glossodonta</name>
    <name type="common">roundjaw bonefish</name>
    <dbReference type="NCBI Taxonomy" id="121402"/>
    <lineage>
        <taxon>Eukaryota</taxon>
        <taxon>Metazoa</taxon>
        <taxon>Chordata</taxon>
        <taxon>Craniata</taxon>
        <taxon>Vertebrata</taxon>
        <taxon>Euteleostomi</taxon>
        <taxon>Actinopterygii</taxon>
        <taxon>Neopterygii</taxon>
        <taxon>Teleostei</taxon>
        <taxon>Albuliformes</taxon>
        <taxon>Albulidae</taxon>
        <taxon>Albula</taxon>
    </lineage>
</organism>
<reference evidence="2" key="1">
    <citation type="thesis" date="2021" institute="BYU ScholarsArchive" country="Provo, UT, USA">
        <title>Applications of and Algorithms for Genome Assembly and Genomic Analyses with an Emphasis on Marine Teleosts.</title>
        <authorList>
            <person name="Pickett B.D."/>
        </authorList>
    </citation>
    <scope>NUCLEOTIDE SEQUENCE</scope>
    <source>
        <strain evidence="2">HI-2016</strain>
    </source>
</reference>